<organism evidence="17 18">
    <name type="scientific">Azospira inquinata</name>
    <dbReference type="NCBI Taxonomy" id="2785627"/>
    <lineage>
        <taxon>Bacteria</taxon>
        <taxon>Pseudomonadati</taxon>
        <taxon>Pseudomonadota</taxon>
        <taxon>Betaproteobacteria</taxon>
        <taxon>Rhodocyclales</taxon>
        <taxon>Rhodocyclaceae</taxon>
        <taxon>Azospira</taxon>
    </lineage>
</organism>
<dbReference type="PIRSF" id="PIRSF004491">
    <property type="entry name" value="FAD_Synth"/>
    <property type="match status" value="1"/>
</dbReference>
<evidence type="ECO:0000313" key="17">
    <source>
        <dbReference type="EMBL" id="QWT49604.1"/>
    </source>
</evidence>
<evidence type="ECO:0000256" key="2">
    <source>
        <dbReference type="ARBA" id="ARBA00004726"/>
    </source>
</evidence>
<evidence type="ECO:0000256" key="13">
    <source>
        <dbReference type="ARBA" id="ARBA00047880"/>
    </source>
</evidence>
<comment type="similarity">
    <text evidence="15">Belongs to the ribF family.</text>
</comment>
<evidence type="ECO:0000256" key="9">
    <source>
        <dbReference type="ARBA" id="ARBA00022777"/>
    </source>
</evidence>
<dbReference type="PANTHER" id="PTHR22749:SF6">
    <property type="entry name" value="RIBOFLAVIN KINASE"/>
    <property type="match status" value="1"/>
</dbReference>
<dbReference type="PANTHER" id="PTHR22749">
    <property type="entry name" value="RIBOFLAVIN KINASE/FMN ADENYLYLTRANSFERASE"/>
    <property type="match status" value="1"/>
</dbReference>
<keyword evidence="18" id="KW-1185">Reference proteome</keyword>
<dbReference type="NCBIfam" id="NF004160">
    <property type="entry name" value="PRK05627.1-3"/>
    <property type="match status" value="1"/>
</dbReference>
<evidence type="ECO:0000256" key="6">
    <source>
        <dbReference type="ARBA" id="ARBA00022679"/>
    </source>
</evidence>
<evidence type="ECO:0000256" key="11">
    <source>
        <dbReference type="ARBA" id="ARBA00022840"/>
    </source>
</evidence>
<dbReference type="NCBIfam" id="NF004162">
    <property type="entry name" value="PRK05627.1-5"/>
    <property type="match status" value="1"/>
</dbReference>
<evidence type="ECO:0000256" key="8">
    <source>
        <dbReference type="ARBA" id="ARBA00022741"/>
    </source>
</evidence>
<keyword evidence="8 15" id="KW-0547">Nucleotide-binding</keyword>
<dbReference type="GO" id="GO:0008531">
    <property type="term" value="F:riboflavin kinase activity"/>
    <property type="evidence" value="ECO:0007669"/>
    <property type="project" value="UniProtKB-EC"/>
</dbReference>
<dbReference type="EMBL" id="CP064782">
    <property type="protein sequence ID" value="QWT49604.1"/>
    <property type="molecule type" value="Genomic_DNA"/>
</dbReference>
<comment type="catalytic activity">
    <reaction evidence="14 15">
        <text>FMN + ATP + H(+) = FAD + diphosphate</text>
        <dbReference type="Rhea" id="RHEA:17237"/>
        <dbReference type="ChEBI" id="CHEBI:15378"/>
        <dbReference type="ChEBI" id="CHEBI:30616"/>
        <dbReference type="ChEBI" id="CHEBI:33019"/>
        <dbReference type="ChEBI" id="CHEBI:57692"/>
        <dbReference type="ChEBI" id="CHEBI:58210"/>
        <dbReference type="EC" id="2.7.7.2"/>
    </reaction>
</comment>
<dbReference type="Pfam" id="PF06574">
    <property type="entry name" value="FAD_syn"/>
    <property type="match status" value="1"/>
</dbReference>
<dbReference type="EC" id="2.7.7.2" evidence="15"/>
<dbReference type="NCBIfam" id="TIGR00083">
    <property type="entry name" value="ribF"/>
    <property type="match status" value="1"/>
</dbReference>
<dbReference type="RefSeq" id="WP_216126412.1">
    <property type="nucleotide sequence ID" value="NZ_CP064782.1"/>
</dbReference>
<dbReference type="Pfam" id="PF01687">
    <property type="entry name" value="Flavokinase"/>
    <property type="match status" value="1"/>
</dbReference>
<dbReference type="GO" id="GO:0009231">
    <property type="term" value="P:riboflavin biosynthetic process"/>
    <property type="evidence" value="ECO:0007669"/>
    <property type="project" value="InterPro"/>
</dbReference>
<reference evidence="17" key="1">
    <citation type="submission" date="2020-11" db="EMBL/GenBank/DDBJ databases">
        <title>Azospira inquinata sp. nov.</title>
        <authorList>
            <person name="Moe W.M."/>
            <person name="Mikes M.C."/>
        </authorList>
    </citation>
    <scope>NUCLEOTIDE SEQUENCE</scope>
    <source>
        <strain evidence="17">Azo-3</strain>
    </source>
</reference>
<comment type="catalytic activity">
    <reaction evidence="13 15">
        <text>riboflavin + ATP = FMN + ADP + H(+)</text>
        <dbReference type="Rhea" id="RHEA:14357"/>
        <dbReference type="ChEBI" id="CHEBI:15378"/>
        <dbReference type="ChEBI" id="CHEBI:30616"/>
        <dbReference type="ChEBI" id="CHEBI:57986"/>
        <dbReference type="ChEBI" id="CHEBI:58210"/>
        <dbReference type="ChEBI" id="CHEBI:456216"/>
        <dbReference type="EC" id="2.7.1.26"/>
    </reaction>
</comment>
<evidence type="ECO:0000256" key="1">
    <source>
        <dbReference type="ARBA" id="ARBA00002121"/>
    </source>
</evidence>
<keyword evidence="10 15" id="KW-0274">FAD</keyword>
<dbReference type="AlphaFoldDB" id="A0A975SPL8"/>
<keyword evidence="6 15" id="KW-0808">Transferase</keyword>
<evidence type="ECO:0000256" key="4">
    <source>
        <dbReference type="ARBA" id="ARBA00022630"/>
    </source>
</evidence>
<dbReference type="InterPro" id="IPR015865">
    <property type="entry name" value="Riboflavin_kinase_bac/euk"/>
</dbReference>
<keyword evidence="12" id="KW-0511">Multifunctional enzyme</keyword>
<proteinExistence type="inferred from homology"/>
<comment type="function">
    <text evidence="1">Catalyzes the phosphorylation of riboflavin to FMN followed by the adenylation of FMN to FAD.</text>
</comment>
<dbReference type="Proteomes" id="UP000683428">
    <property type="component" value="Chromosome"/>
</dbReference>
<evidence type="ECO:0000256" key="3">
    <source>
        <dbReference type="ARBA" id="ARBA00005201"/>
    </source>
</evidence>
<dbReference type="CDD" id="cd02064">
    <property type="entry name" value="FAD_synthetase_N"/>
    <property type="match status" value="1"/>
</dbReference>
<dbReference type="KEGG" id="aiq:Azoinq_03045"/>
<keyword evidence="11 15" id="KW-0067">ATP-binding</keyword>
<evidence type="ECO:0000256" key="12">
    <source>
        <dbReference type="ARBA" id="ARBA00023268"/>
    </source>
</evidence>
<feature type="domain" description="Riboflavin kinase" evidence="16">
    <location>
        <begin position="181"/>
        <end position="305"/>
    </location>
</feature>
<dbReference type="GO" id="GO:0003919">
    <property type="term" value="F:FMN adenylyltransferase activity"/>
    <property type="evidence" value="ECO:0007669"/>
    <property type="project" value="UniProtKB-EC"/>
</dbReference>
<comment type="pathway">
    <text evidence="2 15">Cofactor biosynthesis; FAD biosynthesis; FAD from FMN: step 1/1.</text>
</comment>
<keyword evidence="9 15" id="KW-0418">Kinase</keyword>
<dbReference type="FunFam" id="3.40.50.620:FF:000021">
    <property type="entry name" value="Riboflavin biosynthesis protein"/>
    <property type="match status" value="1"/>
</dbReference>
<dbReference type="EC" id="2.7.1.26" evidence="15"/>
<evidence type="ECO:0000256" key="15">
    <source>
        <dbReference type="PIRNR" id="PIRNR004491"/>
    </source>
</evidence>
<name>A0A975SPL8_9RHOO</name>
<protein>
    <recommendedName>
        <fullName evidence="15">Riboflavin biosynthesis protein</fullName>
    </recommendedName>
    <domain>
        <recommendedName>
            <fullName evidence="15">Riboflavin kinase</fullName>
            <ecNumber evidence="15">2.7.1.26</ecNumber>
        </recommendedName>
        <alternativeName>
            <fullName evidence="15">Flavokinase</fullName>
        </alternativeName>
    </domain>
    <domain>
        <recommendedName>
            <fullName evidence="15">FMN adenylyltransferase</fullName>
            <ecNumber evidence="15">2.7.7.2</ecNumber>
        </recommendedName>
        <alternativeName>
            <fullName evidence="15">FAD pyrophosphorylase</fullName>
        </alternativeName>
        <alternativeName>
            <fullName evidence="15">FAD synthase</fullName>
        </alternativeName>
    </domain>
</protein>
<evidence type="ECO:0000256" key="10">
    <source>
        <dbReference type="ARBA" id="ARBA00022827"/>
    </source>
</evidence>
<accession>A0A975SPL8</accession>
<keyword evidence="5 15" id="KW-0288">FMN</keyword>
<dbReference type="NCBIfam" id="NF004159">
    <property type="entry name" value="PRK05627.1-2"/>
    <property type="match status" value="1"/>
</dbReference>
<gene>
    <name evidence="17" type="ORF">Azoinq_03045</name>
</gene>
<evidence type="ECO:0000256" key="7">
    <source>
        <dbReference type="ARBA" id="ARBA00022695"/>
    </source>
</evidence>
<keyword evidence="7 15" id="KW-0548">Nucleotidyltransferase</keyword>
<dbReference type="SMART" id="SM00904">
    <property type="entry name" value="Flavokinase"/>
    <property type="match status" value="1"/>
</dbReference>
<dbReference type="InterPro" id="IPR023468">
    <property type="entry name" value="Riboflavin_kinase"/>
</dbReference>
<dbReference type="GO" id="GO:0009398">
    <property type="term" value="P:FMN biosynthetic process"/>
    <property type="evidence" value="ECO:0007669"/>
    <property type="project" value="TreeGrafter"/>
</dbReference>
<evidence type="ECO:0000259" key="16">
    <source>
        <dbReference type="SMART" id="SM00904"/>
    </source>
</evidence>
<evidence type="ECO:0000256" key="5">
    <source>
        <dbReference type="ARBA" id="ARBA00022643"/>
    </source>
</evidence>
<comment type="pathway">
    <text evidence="3 15">Cofactor biosynthesis; FMN biosynthesis; FMN from riboflavin (ATP route): step 1/1.</text>
</comment>
<sequence length="306" mass="33196">MLVLRGVSTPAPGPTVLTIGNFDGVHLGHRTLLHRLTEKAEALGLPGAVLTFEPHPREFFAPDSAPARLTTLREKLELLGGYGVQLTCVCRFNQRFAALSAEEFVTRVLVQGLRVRHLIIGDDFRFGAGREGDFAFLEAAGRRHGFTVEAMDTVLMEGERASSSGIREALAAGELEQAAKLLGRPYGIDGRVVHGDKIGRQLGFPTANIRVRHNPMPLTGVFAVRVTGAGELPVEGVANMGVRPTLGTPRPLLEVNLFDFQGDLYGAHLSVAFLHKLRDEMKFSGLEALKAQIGRDVQAARAFFGR</sequence>
<keyword evidence="4 15" id="KW-0285">Flavoprotein</keyword>
<dbReference type="InterPro" id="IPR015864">
    <property type="entry name" value="FAD_synthase"/>
</dbReference>
<evidence type="ECO:0000313" key="18">
    <source>
        <dbReference type="Proteomes" id="UP000683428"/>
    </source>
</evidence>
<evidence type="ECO:0000256" key="14">
    <source>
        <dbReference type="ARBA" id="ARBA00049494"/>
    </source>
</evidence>
<dbReference type="NCBIfam" id="NF004163">
    <property type="entry name" value="PRK05627.1-6"/>
    <property type="match status" value="1"/>
</dbReference>
<dbReference type="GO" id="GO:0005524">
    <property type="term" value="F:ATP binding"/>
    <property type="evidence" value="ECO:0007669"/>
    <property type="project" value="UniProtKB-KW"/>
</dbReference>
<dbReference type="InterPro" id="IPR002606">
    <property type="entry name" value="Riboflavin_kinase_bac"/>
</dbReference>